<proteinExistence type="predicted"/>
<evidence type="ECO:0000313" key="1">
    <source>
        <dbReference type="EMBL" id="QKE28097.1"/>
    </source>
</evidence>
<name>A0A6M8EUA8_9BACT</name>
<dbReference type="SUPFAM" id="SSF143100">
    <property type="entry name" value="TTHA1013/TTHA0281-like"/>
    <property type="match status" value="1"/>
</dbReference>
<dbReference type="EMBL" id="CP042652">
    <property type="protein sequence ID" value="QKE28097.1"/>
    <property type="molecule type" value="Genomic_DNA"/>
</dbReference>
<dbReference type="InterPro" id="IPR008651">
    <property type="entry name" value="Uncharacterised_HicB"/>
</dbReference>
<dbReference type="InterPro" id="IPR035069">
    <property type="entry name" value="TTHA1013/TTHA0281-like"/>
</dbReference>
<keyword evidence="2" id="KW-1185">Reference proteome</keyword>
<dbReference type="KEGG" id="paco:AACT_0904"/>
<dbReference type="Proteomes" id="UP000503483">
    <property type="component" value="Chromosome"/>
</dbReference>
<reference evidence="1 2" key="1">
    <citation type="submission" date="2019-08" db="EMBL/GenBank/DDBJ databases">
        <title>Complete genome sequence of Arcobacter acticola.</title>
        <authorList>
            <person name="Miller W."/>
        </authorList>
    </citation>
    <scope>NUCLEOTIDE SEQUENCE [LARGE SCALE GENOMIC DNA]</scope>
    <source>
        <strain evidence="1 2">KCTC 52212</strain>
    </source>
</reference>
<dbReference type="AlphaFoldDB" id="A0A6M8EUA8"/>
<evidence type="ECO:0000313" key="2">
    <source>
        <dbReference type="Proteomes" id="UP000503483"/>
    </source>
</evidence>
<accession>A0A6M8EUA8</accession>
<organism evidence="1 2">
    <name type="scientific">Arcobacter acticola</name>
    <dbReference type="NCBI Taxonomy" id="1849015"/>
    <lineage>
        <taxon>Bacteria</taxon>
        <taxon>Pseudomonadati</taxon>
        <taxon>Campylobacterota</taxon>
        <taxon>Epsilonproteobacteria</taxon>
        <taxon>Campylobacterales</taxon>
        <taxon>Arcobacteraceae</taxon>
        <taxon>Arcobacter</taxon>
    </lineage>
</organism>
<protein>
    <submittedName>
        <fullName evidence="1">Toxin-antitoxin system, antitoxin component, HicB family</fullName>
    </submittedName>
</protein>
<dbReference type="Pfam" id="PF05534">
    <property type="entry name" value="HicB"/>
    <property type="match status" value="1"/>
</dbReference>
<dbReference type="RefSeq" id="WP_172125383.1">
    <property type="nucleotide sequence ID" value="NZ_CP042652.1"/>
</dbReference>
<gene>
    <name evidence="1" type="ORF">AACT_0904</name>
</gene>
<sequence>MSNKIEYNGYIGTVEYSQEDKCFFGKLEMINDLVTFEAENASDLENNFKNSVDEYLKTCEELGREPQKAFKGVFNVRTGSELHLTAVRNAHKMGVSLNSYIKNLIERDTKISFN</sequence>